<dbReference type="Pfam" id="PF03140">
    <property type="entry name" value="DUF247"/>
    <property type="match status" value="1"/>
</dbReference>
<dbReference type="PANTHER" id="PTHR31549">
    <property type="entry name" value="PROTEIN, PUTATIVE (DUF247)-RELATED-RELATED"/>
    <property type="match status" value="1"/>
</dbReference>
<dbReference type="InterPro" id="IPR004158">
    <property type="entry name" value="DUF247_pln"/>
</dbReference>
<evidence type="ECO:0000313" key="3">
    <source>
        <dbReference type="EMBL" id="KAE8664094.1"/>
    </source>
</evidence>
<protein>
    <submittedName>
        <fullName evidence="3">Lycopene cyclase</fullName>
    </submittedName>
</protein>
<evidence type="ECO:0000313" key="4">
    <source>
        <dbReference type="Proteomes" id="UP000436088"/>
    </source>
</evidence>
<feature type="transmembrane region" description="Helical" evidence="2">
    <location>
        <begin position="493"/>
        <end position="513"/>
    </location>
</feature>
<gene>
    <name evidence="3" type="ORF">F3Y22_tig00112856pilonHSYRG00025</name>
</gene>
<keyword evidence="4" id="KW-1185">Reference proteome</keyword>
<name>A0A6A2Y5G1_HIBSY</name>
<feature type="region of interest" description="Disordered" evidence="1">
    <location>
        <begin position="1"/>
        <end position="36"/>
    </location>
</feature>
<evidence type="ECO:0000256" key="2">
    <source>
        <dbReference type="SAM" id="Phobius"/>
    </source>
</evidence>
<accession>A0A6A2Y5G1</accession>
<keyword evidence="2" id="KW-1133">Transmembrane helix</keyword>
<reference evidence="3" key="1">
    <citation type="submission" date="2019-09" db="EMBL/GenBank/DDBJ databases">
        <title>Draft genome information of white flower Hibiscus syriacus.</title>
        <authorList>
            <person name="Kim Y.-M."/>
        </authorList>
    </citation>
    <scope>NUCLEOTIDE SEQUENCE [LARGE SCALE GENOMIC DNA]</scope>
    <source>
        <strain evidence="3">YM2019G1</strain>
    </source>
</reference>
<dbReference type="Proteomes" id="UP000436088">
    <property type="component" value="Unassembled WGS sequence"/>
</dbReference>
<dbReference type="EMBL" id="VEPZ02001660">
    <property type="protein sequence ID" value="KAE8664094.1"/>
    <property type="molecule type" value="Genomic_DNA"/>
</dbReference>
<keyword evidence="2" id="KW-0812">Transmembrane</keyword>
<proteinExistence type="predicted"/>
<sequence length="519" mass="59454">MQPKEEGSATAGANAGSAAGAASTDETNINNNINSSDAIISFEREEEVNLSDDELEQLKSLDKDFGAQIKPTTEPKLKPLIQRVPSILLHTAEDFVKYFKPRVISIGPIHHGDPDLKQSEQLKLGLAAHFVKNIAVEKKILYNRIKKQIFSLKKCYDPKELEPYDDKKLAWMFFLDGCAILQAILQGDDHAQQIPWSKMNIKNDVLTSVYLDLFVLENQLPHDVLRLLTSTSWKVRVFMESISRFIDNNNVIAPAEMRKQPPSQHQLEEEEREAVHLLDRFRKRLIFKKVERRQPLEKSGCDRIFRTAMKYYNGGGEGWQYQYPQTFRNVTELRNAGIWLKPSSTSCLTDVSFSNVLIRGQLCLPPITVDDSTALKFMNLIAYEMCPDFENDYTVTSYICFLNSLIDNDIDVKELKDAKILYSGLRSDEEVVNLLNKMSTDLVPNPMIYSDVKLQVENHRRNFWISSAMQGYQSINYPMQAFRNYYKDSSSRIFYATVGAIVALLLSALQTYYTMYPVK</sequence>
<keyword evidence="2" id="KW-0472">Membrane</keyword>
<dbReference type="PANTHER" id="PTHR31549:SF260">
    <property type="match status" value="1"/>
</dbReference>
<organism evidence="3 4">
    <name type="scientific">Hibiscus syriacus</name>
    <name type="common">Rose of Sharon</name>
    <dbReference type="NCBI Taxonomy" id="106335"/>
    <lineage>
        <taxon>Eukaryota</taxon>
        <taxon>Viridiplantae</taxon>
        <taxon>Streptophyta</taxon>
        <taxon>Embryophyta</taxon>
        <taxon>Tracheophyta</taxon>
        <taxon>Spermatophyta</taxon>
        <taxon>Magnoliopsida</taxon>
        <taxon>eudicotyledons</taxon>
        <taxon>Gunneridae</taxon>
        <taxon>Pentapetalae</taxon>
        <taxon>rosids</taxon>
        <taxon>malvids</taxon>
        <taxon>Malvales</taxon>
        <taxon>Malvaceae</taxon>
        <taxon>Malvoideae</taxon>
        <taxon>Hibiscus</taxon>
    </lineage>
</organism>
<evidence type="ECO:0000256" key="1">
    <source>
        <dbReference type="SAM" id="MobiDB-lite"/>
    </source>
</evidence>
<comment type="caution">
    <text evidence="3">The sequence shown here is derived from an EMBL/GenBank/DDBJ whole genome shotgun (WGS) entry which is preliminary data.</text>
</comment>
<dbReference type="AlphaFoldDB" id="A0A6A2Y5G1"/>
<feature type="compositionally biased region" description="Low complexity" evidence="1">
    <location>
        <begin position="8"/>
        <end position="36"/>
    </location>
</feature>